<evidence type="ECO:0000256" key="7">
    <source>
        <dbReference type="ARBA" id="ARBA00023163"/>
    </source>
</evidence>
<dbReference type="InterPro" id="IPR035500">
    <property type="entry name" value="NHR-like_dom_sf"/>
</dbReference>
<evidence type="ECO:0000256" key="2">
    <source>
        <dbReference type="ARBA" id="ARBA00004496"/>
    </source>
</evidence>
<keyword evidence="7" id="KW-0804">Transcription</keyword>
<gene>
    <name evidence="9" type="ORF">PACLA_8A062540</name>
</gene>
<reference evidence="9" key="1">
    <citation type="submission" date="2020-04" db="EMBL/GenBank/DDBJ databases">
        <authorList>
            <person name="Alioto T."/>
            <person name="Alioto T."/>
            <person name="Gomez Garrido J."/>
        </authorList>
    </citation>
    <scope>NUCLEOTIDE SEQUENCE</scope>
    <source>
        <strain evidence="9">A484AB</strain>
    </source>
</reference>
<evidence type="ECO:0000256" key="6">
    <source>
        <dbReference type="ARBA" id="ARBA00023015"/>
    </source>
</evidence>
<evidence type="ECO:0000256" key="3">
    <source>
        <dbReference type="ARBA" id="ARBA00006647"/>
    </source>
</evidence>
<accession>A0A6S7HD36</accession>
<protein>
    <submittedName>
        <fullName evidence="9">Nuclear receptor subfamily 2 group C member 2 isoform X2</fullName>
    </submittedName>
</protein>
<comment type="subcellular location">
    <subcellularLocation>
        <location evidence="2">Cytoplasm</location>
    </subcellularLocation>
    <subcellularLocation>
        <location evidence="1">Nucleus</location>
    </subcellularLocation>
</comment>
<dbReference type="InterPro" id="IPR000536">
    <property type="entry name" value="Nucl_hrmn_rcpt_lig-bd"/>
</dbReference>
<evidence type="ECO:0000256" key="5">
    <source>
        <dbReference type="ARBA" id="ARBA00022491"/>
    </source>
</evidence>
<organism evidence="9 10">
    <name type="scientific">Paramuricea clavata</name>
    <name type="common">Red gorgonian</name>
    <name type="synonym">Violescent sea-whip</name>
    <dbReference type="NCBI Taxonomy" id="317549"/>
    <lineage>
        <taxon>Eukaryota</taxon>
        <taxon>Metazoa</taxon>
        <taxon>Cnidaria</taxon>
        <taxon>Anthozoa</taxon>
        <taxon>Octocorallia</taxon>
        <taxon>Malacalcyonacea</taxon>
        <taxon>Plexauridae</taxon>
        <taxon>Paramuricea</taxon>
    </lineage>
</organism>
<dbReference type="GO" id="GO:0003714">
    <property type="term" value="F:transcription corepressor activity"/>
    <property type="evidence" value="ECO:0007669"/>
    <property type="project" value="TreeGrafter"/>
</dbReference>
<dbReference type="PROSITE" id="PS51843">
    <property type="entry name" value="NR_LBD"/>
    <property type="match status" value="1"/>
</dbReference>
<dbReference type="FunFam" id="1.10.565.10:FF:000011">
    <property type="entry name" value="Nuclear receptor subfamily 5, group A, member 2"/>
    <property type="match status" value="1"/>
</dbReference>
<dbReference type="GO" id="GO:0000122">
    <property type="term" value="P:negative regulation of transcription by RNA polymerase II"/>
    <property type="evidence" value="ECO:0007669"/>
    <property type="project" value="TreeGrafter"/>
</dbReference>
<dbReference type="PRINTS" id="PR00398">
    <property type="entry name" value="STRDHORMONER"/>
</dbReference>
<dbReference type="Gene3D" id="1.10.565.10">
    <property type="entry name" value="Retinoid X Receptor"/>
    <property type="match status" value="1"/>
</dbReference>
<keyword evidence="10" id="KW-1185">Reference proteome</keyword>
<dbReference type="EMBL" id="CACRXK020004010">
    <property type="protein sequence ID" value="CAB4001127.1"/>
    <property type="molecule type" value="Genomic_DNA"/>
</dbReference>
<dbReference type="PANTHER" id="PTHR24081:SF8">
    <property type="entry name" value="NR LBD DOMAIN-CONTAINING PROTEIN"/>
    <property type="match status" value="1"/>
</dbReference>
<name>A0A6S7HD36_PARCT</name>
<dbReference type="AlphaFoldDB" id="A0A6S7HD36"/>
<keyword evidence="6" id="KW-0805">Transcription regulation</keyword>
<dbReference type="SUPFAM" id="SSF48508">
    <property type="entry name" value="Nuclear receptor ligand-binding domain"/>
    <property type="match status" value="1"/>
</dbReference>
<keyword evidence="5" id="KW-0678">Repressor</keyword>
<dbReference type="Proteomes" id="UP001152795">
    <property type="component" value="Unassembled WGS sequence"/>
</dbReference>
<proteinExistence type="inferred from homology"/>
<comment type="similarity">
    <text evidence="3">Belongs to the nuclear hormone receptor family. NR0 subfamily.</text>
</comment>
<keyword evidence="8 9" id="KW-0675">Receptor</keyword>
<dbReference type="InterPro" id="IPR001723">
    <property type="entry name" value="Nuclear_hrmn_rcpt"/>
</dbReference>
<dbReference type="InterPro" id="IPR033544">
    <property type="entry name" value="NR0B1/2"/>
</dbReference>
<evidence type="ECO:0000256" key="1">
    <source>
        <dbReference type="ARBA" id="ARBA00004123"/>
    </source>
</evidence>
<dbReference type="GO" id="GO:0005737">
    <property type="term" value="C:cytoplasm"/>
    <property type="evidence" value="ECO:0007669"/>
    <property type="project" value="UniProtKB-SubCell"/>
</dbReference>
<sequence length="269" mass="30921">MGKKQKNFLCCFQCNIRVFISAVQVERCRPTLKDNQLALIGSFKSKLAENCDFGFNMEFPEDKKLTMEYVYELATRLLFHSIDWVRFTHSFKTLNQSDQVVLLRNCWTDIFLLSFVQCAKICPLEATLSLMKQNIEKVGSELDKTDVVQVEHINKVKDLLLTLERLELTATEFALLKFICLFNPDASGLTGVQEVEQMQEMAQSELQEFVRESHSSNQSRFARILLRLPAIKTISSMKVEEIFFSPLIGEVRIDHILPAILNNNGSNQQ</sequence>
<dbReference type="Pfam" id="PF00104">
    <property type="entry name" value="Hormone_recep"/>
    <property type="match status" value="1"/>
</dbReference>
<evidence type="ECO:0000313" key="9">
    <source>
        <dbReference type="EMBL" id="CAB4001127.1"/>
    </source>
</evidence>
<comment type="caution">
    <text evidence="9">The sequence shown here is derived from an EMBL/GenBank/DDBJ whole genome shotgun (WGS) entry which is preliminary data.</text>
</comment>
<evidence type="ECO:0000256" key="4">
    <source>
        <dbReference type="ARBA" id="ARBA00022490"/>
    </source>
</evidence>
<dbReference type="GO" id="GO:0005634">
    <property type="term" value="C:nucleus"/>
    <property type="evidence" value="ECO:0007669"/>
    <property type="project" value="UniProtKB-SubCell"/>
</dbReference>
<keyword evidence="4" id="KW-0963">Cytoplasm</keyword>
<dbReference type="OrthoDB" id="40902at2759"/>
<evidence type="ECO:0000256" key="8">
    <source>
        <dbReference type="ARBA" id="ARBA00023170"/>
    </source>
</evidence>
<dbReference type="PANTHER" id="PTHR24081">
    <property type="entry name" value="NUCLEAR RECEPTOR SUBFAMILY 0 GROUP B"/>
    <property type="match status" value="1"/>
</dbReference>
<evidence type="ECO:0000313" key="10">
    <source>
        <dbReference type="Proteomes" id="UP001152795"/>
    </source>
</evidence>
<dbReference type="SMART" id="SM00430">
    <property type="entry name" value="HOLI"/>
    <property type="match status" value="1"/>
</dbReference>